<evidence type="ECO:0000256" key="2">
    <source>
        <dbReference type="ARBA" id="ARBA00022741"/>
    </source>
</evidence>
<dbReference type="OrthoDB" id="24644at2157"/>
<reference evidence="4" key="1">
    <citation type="submission" date="2010-02" db="EMBL/GenBank/DDBJ databases">
        <title>Complete sequence of Aciduliprofundum boonei T469.</title>
        <authorList>
            <consortium name="US DOE Joint Genome Institute"/>
            <person name="Lucas S."/>
            <person name="Copeland A."/>
            <person name="Lapidus A."/>
            <person name="Cheng J.-F."/>
            <person name="Bruce D."/>
            <person name="Goodwin L."/>
            <person name="Pitluck S."/>
            <person name="Saunders E."/>
            <person name="Detter J.C."/>
            <person name="Han C."/>
            <person name="Tapia R."/>
            <person name="Land M."/>
            <person name="Hauser L."/>
            <person name="Kyrpides N."/>
            <person name="Mikhailova N."/>
            <person name="Flores G."/>
            <person name="Reysenbach A.-L."/>
            <person name="Woyke T."/>
        </authorList>
    </citation>
    <scope>NUCLEOTIDE SEQUENCE</scope>
    <source>
        <strain evidence="4">T469</strain>
    </source>
</reference>
<dbReference type="GO" id="GO:0005524">
    <property type="term" value="F:ATP binding"/>
    <property type="evidence" value="ECO:0007669"/>
    <property type="project" value="UniProtKB-KW"/>
</dbReference>
<evidence type="ECO:0000256" key="1">
    <source>
        <dbReference type="ARBA" id="ARBA00022448"/>
    </source>
</evidence>
<accession>B5IEE7</accession>
<evidence type="ECO:0000256" key="3">
    <source>
        <dbReference type="ARBA" id="ARBA00022840"/>
    </source>
</evidence>
<dbReference type="eggNOG" id="arCOG00201">
    <property type="taxonomic scope" value="Archaea"/>
</dbReference>
<dbReference type="HOGENOM" id="CLU_000604_1_11_2"/>
<dbReference type="Proteomes" id="UP000001400">
    <property type="component" value="Chromosome"/>
</dbReference>
<dbReference type="AlphaFoldDB" id="B5IEE7"/>
<evidence type="ECO:0000313" key="4">
    <source>
        <dbReference type="EMBL" id="ADD07937.1"/>
    </source>
</evidence>
<keyword evidence="3" id="KW-0067">ATP-binding</keyword>
<evidence type="ECO:0000313" key="5">
    <source>
        <dbReference type="Proteomes" id="UP000001400"/>
    </source>
</evidence>
<dbReference type="SUPFAM" id="SSF52540">
    <property type="entry name" value="P-loop containing nucleoside triphosphate hydrolases"/>
    <property type="match status" value="1"/>
</dbReference>
<dbReference type="InterPro" id="IPR050153">
    <property type="entry name" value="Metal_Ion_Import_ABC"/>
</dbReference>
<dbReference type="GO" id="GO:0016887">
    <property type="term" value="F:ATP hydrolysis activity"/>
    <property type="evidence" value="ECO:0007669"/>
    <property type="project" value="InterPro"/>
</dbReference>
<name>B5IEE7_ACIB4</name>
<dbReference type="STRING" id="439481.Aboo_0125"/>
<gene>
    <name evidence="4" type="ordered locus">Aboo_0125</name>
</gene>
<dbReference type="InterPro" id="IPR003439">
    <property type="entry name" value="ABC_transporter-like_ATP-bd"/>
</dbReference>
<dbReference type="PANTHER" id="PTHR42734">
    <property type="entry name" value="METAL TRANSPORT SYSTEM ATP-BINDING PROTEIN TM_0124-RELATED"/>
    <property type="match status" value="1"/>
</dbReference>
<dbReference type="Pfam" id="PF00005">
    <property type="entry name" value="ABC_tran"/>
    <property type="match status" value="1"/>
</dbReference>
<proteinExistence type="predicted"/>
<keyword evidence="1" id="KW-0813">Transport</keyword>
<dbReference type="PROSITE" id="PS00211">
    <property type="entry name" value="ABC_TRANSPORTER_1"/>
    <property type="match status" value="1"/>
</dbReference>
<sequence>MIEIQNLSVKYDSQIALENINLKLEHPSLLVIMGPNGAGKTTLLKSILGLVEYEGKIKIFGKEPEESRNIIGYMPQRDRVNTNIPLKVKDVVLMPLLSRYYFGIRLEDVKNAKRALERVGMLHYWDKNFSSLSGGEQQRVFLARVLAQSSKILILDEPFSATDVATKMKMAGILHKLKREKTIIIVTHDVNPLVECTDKLLLLRKRVIAFGDVMDVLNEENMEKLYGVKVPIVRRENVCYVLGGDVHVHH</sequence>
<dbReference type="CDD" id="cd03235">
    <property type="entry name" value="ABC_Metallic_Cations"/>
    <property type="match status" value="1"/>
</dbReference>
<dbReference type="SMART" id="SM00382">
    <property type="entry name" value="AAA"/>
    <property type="match status" value="1"/>
</dbReference>
<dbReference type="KEGG" id="abi:Aboo_0125"/>
<dbReference type="EMBL" id="CP001941">
    <property type="protein sequence ID" value="ADD07937.1"/>
    <property type="molecule type" value="Genomic_DNA"/>
</dbReference>
<keyword evidence="2" id="KW-0547">Nucleotide-binding</keyword>
<dbReference type="RefSeq" id="WP_008084919.1">
    <property type="nucleotide sequence ID" value="NC_013926.1"/>
</dbReference>
<dbReference type="InterPro" id="IPR003593">
    <property type="entry name" value="AAA+_ATPase"/>
</dbReference>
<dbReference type="PROSITE" id="PS50893">
    <property type="entry name" value="ABC_TRANSPORTER_2"/>
    <property type="match status" value="1"/>
</dbReference>
<keyword evidence="5" id="KW-1185">Reference proteome</keyword>
<dbReference type="Gene3D" id="3.40.50.300">
    <property type="entry name" value="P-loop containing nucleotide triphosphate hydrolases"/>
    <property type="match status" value="1"/>
</dbReference>
<protein>
    <submittedName>
        <fullName evidence="4">ABC transporter related protein</fullName>
    </submittedName>
</protein>
<dbReference type="GeneID" id="8827061"/>
<dbReference type="InterPro" id="IPR027417">
    <property type="entry name" value="P-loop_NTPase"/>
</dbReference>
<dbReference type="InterPro" id="IPR017871">
    <property type="entry name" value="ABC_transporter-like_CS"/>
</dbReference>
<organism evidence="4 5">
    <name type="scientific">Aciduliprofundum boonei (strain DSM 19572 / T469)</name>
    <dbReference type="NCBI Taxonomy" id="439481"/>
    <lineage>
        <taxon>Archaea</taxon>
        <taxon>Methanobacteriati</taxon>
        <taxon>Thermoplasmatota</taxon>
        <taxon>DHVE2 group</taxon>
        <taxon>Candidatus Aciduliprofundum</taxon>
    </lineage>
</organism>